<dbReference type="InterPro" id="IPR041118">
    <property type="entry name" value="Rx_N"/>
</dbReference>
<dbReference type="Gramene" id="ERM99605">
    <property type="protein sequence ID" value="ERM99605"/>
    <property type="gene ID" value="AMTR_s00088p00152640"/>
</dbReference>
<dbReference type="PANTHER" id="PTHR19338:SF32">
    <property type="entry name" value="OS06G0287500 PROTEIN"/>
    <property type="match status" value="1"/>
</dbReference>
<keyword evidence="1" id="KW-0677">Repeat</keyword>
<evidence type="ECO:0000256" key="3">
    <source>
        <dbReference type="ARBA" id="ARBA00022821"/>
    </source>
</evidence>
<keyword evidence="3" id="KW-0611">Plant defense</keyword>
<feature type="domain" description="Disease resistance N-terminal" evidence="4">
    <location>
        <begin position="5"/>
        <end position="89"/>
    </location>
</feature>
<dbReference type="GO" id="GO:0000166">
    <property type="term" value="F:nucleotide binding"/>
    <property type="evidence" value="ECO:0007669"/>
    <property type="project" value="UniProtKB-KW"/>
</dbReference>
<evidence type="ECO:0000256" key="2">
    <source>
        <dbReference type="ARBA" id="ARBA00022741"/>
    </source>
</evidence>
<dbReference type="PANTHER" id="PTHR19338">
    <property type="entry name" value="TRANSLOCASE OF INNER MITOCHONDRIAL MEMBRANE 13 HOMOLOG"/>
    <property type="match status" value="1"/>
</dbReference>
<keyword evidence="6" id="KW-1185">Reference proteome</keyword>
<protein>
    <recommendedName>
        <fullName evidence="4">Disease resistance N-terminal domain-containing protein</fullName>
    </recommendedName>
</protein>
<dbReference type="HOGENOM" id="CLU_000837_29_3_1"/>
<dbReference type="Gene3D" id="1.20.5.4130">
    <property type="match status" value="1"/>
</dbReference>
<evidence type="ECO:0000313" key="6">
    <source>
        <dbReference type="Proteomes" id="UP000017836"/>
    </source>
</evidence>
<dbReference type="Proteomes" id="UP000017836">
    <property type="component" value="Unassembled WGS sequence"/>
</dbReference>
<keyword evidence="2" id="KW-0547">Nucleotide-binding</keyword>
<evidence type="ECO:0000313" key="5">
    <source>
        <dbReference type="EMBL" id="ERM99605.1"/>
    </source>
</evidence>
<dbReference type="eggNOG" id="KOG4658">
    <property type="taxonomic scope" value="Eukaryota"/>
</dbReference>
<evidence type="ECO:0000259" key="4">
    <source>
        <dbReference type="Pfam" id="PF18052"/>
    </source>
</evidence>
<proteinExistence type="predicted"/>
<gene>
    <name evidence="5" type="ORF">AMTR_s00088p00152640</name>
</gene>
<reference evidence="6" key="1">
    <citation type="journal article" date="2013" name="Science">
        <title>The Amborella genome and the evolution of flowering plants.</title>
        <authorList>
            <consortium name="Amborella Genome Project"/>
        </authorList>
    </citation>
    <scope>NUCLEOTIDE SEQUENCE [LARGE SCALE GENOMIC DNA]</scope>
</reference>
<dbReference type="Pfam" id="PF18052">
    <property type="entry name" value="Rx_N"/>
    <property type="match status" value="1"/>
</dbReference>
<dbReference type="OMA" id="MWECLEL"/>
<dbReference type="InterPro" id="IPR038005">
    <property type="entry name" value="RX-like_CC"/>
</dbReference>
<name>W1NWE9_AMBTC</name>
<evidence type="ECO:0000256" key="1">
    <source>
        <dbReference type="ARBA" id="ARBA00022737"/>
    </source>
</evidence>
<dbReference type="EMBL" id="KI394998">
    <property type="protein sequence ID" value="ERM99605.1"/>
    <property type="molecule type" value="Genomic_DNA"/>
</dbReference>
<sequence>MANPAVSFLLQKLDKLLVDEVQLLSGVKDGIQWIKDELEGMKVLLKNADEKRERNEAVDAWVRQVRDIAYDAEDVPDKFIIEIARLQRRRGWLSDVIRFFYQGA</sequence>
<dbReference type="AlphaFoldDB" id="W1NWE9"/>
<dbReference type="CDD" id="cd14798">
    <property type="entry name" value="RX-CC_like"/>
    <property type="match status" value="1"/>
</dbReference>
<organism evidence="5 6">
    <name type="scientific">Amborella trichopoda</name>
    <dbReference type="NCBI Taxonomy" id="13333"/>
    <lineage>
        <taxon>Eukaryota</taxon>
        <taxon>Viridiplantae</taxon>
        <taxon>Streptophyta</taxon>
        <taxon>Embryophyta</taxon>
        <taxon>Tracheophyta</taxon>
        <taxon>Spermatophyta</taxon>
        <taxon>Magnoliopsida</taxon>
        <taxon>Amborellales</taxon>
        <taxon>Amborellaceae</taxon>
        <taxon>Amborella</taxon>
    </lineage>
</organism>
<dbReference type="GO" id="GO:0006952">
    <property type="term" value="P:defense response"/>
    <property type="evidence" value="ECO:0007669"/>
    <property type="project" value="UniProtKB-KW"/>
</dbReference>
<accession>W1NWE9</accession>